<feature type="compositionally biased region" description="Polar residues" evidence="1">
    <location>
        <begin position="87"/>
        <end position="96"/>
    </location>
</feature>
<name>A0A9N8KRJ0_9PEZI</name>
<sequence length="138" mass="15080">MSYSYATAKAILSEVEKDRILAMYLSSDDMNDAYGAASVDSMKVSYRNSLKKIEKAGGKTGAQNEDEDEEETTKSPKKAGRPRKTPVKSTTKTAMSKTLGGHEDAAATNVNVVSDNIKPDQEDEQTSEMIKEEDESEC</sequence>
<dbReference type="AlphaFoldDB" id="A0A9N8KRJ0"/>
<evidence type="ECO:0000313" key="2">
    <source>
        <dbReference type="EMBL" id="CAD0114777.1"/>
    </source>
</evidence>
<feature type="region of interest" description="Disordered" evidence="1">
    <location>
        <begin position="53"/>
        <end position="138"/>
    </location>
</feature>
<gene>
    <name evidence="2" type="ORF">AWRI4620_LOCUS9032</name>
</gene>
<keyword evidence="3" id="KW-1185">Reference proteome</keyword>
<reference evidence="2" key="1">
    <citation type="submission" date="2020-06" db="EMBL/GenBank/DDBJ databases">
        <authorList>
            <person name="Onetto C."/>
        </authorList>
    </citation>
    <scope>NUCLEOTIDE SEQUENCE</scope>
</reference>
<protein>
    <submittedName>
        <fullName evidence="2">Uncharacterized protein</fullName>
    </submittedName>
</protein>
<feature type="compositionally biased region" description="Acidic residues" evidence="1">
    <location>
        <begin position="121"/>
        <end position="138"/>
    </location>
</feature>
<feature type="compositionally biased region" description="Basic residues" evidence="1">
    <location>
        <begin position="75"/>
        <end position="86"/>
    </location>
</feature>
<evidence type="ECO:0000313" key="3">
    <source>
        <dbReference type="Proteomes" id="UP000745764"/>
    </source>
</evidence>
<proteinExistence type="predicted"/>
<dbReference type="Proteomes" id="UP000745764">
    <property type="component" value="Unassembled WGS sequence"/>
</dbReference>
<comment type="caution">
    <text evidence="2">The sequence shown here is derived from an EMBL/GenBank/DDBJ whole genome shotgun (WGS) entry which is preliminary data.</text>
</comment>
<dbReference type="EMBL" id="CAINUL010000018">
    <property type="protein sequence ID" value="CAD0114777.1"/>
    <property type="molecule type" value="Genomic_DNA"/>
</dbReference>
<dbReference type="OrthoDB" id="3935813at2759"/>
<organism evidence="2 3">
    <name type="scientific">Aureobasidium uvarum</name>
    <dbReference type="NCBI Taxonomy" id="2773716"/>
    <lineage>
        <taxon>Eukaryota</taxon>
        <taxon>Fungi</taxon>
        <taxon>Dikarya</taxon>
        <taxon>Ascomycota</taxon>
        <taxon>Pezizomycotina</taxon>
        <taxon>Dothideomycetes</taxon>
        <taxon>Dothideomycetidae</taxon>
        <taxon>Dothideales</taxon>
        <taxon>Saccotheciaceae</taxon>
        <taxon>Aureobasidium</taxon>
    </lineage>
</organism>
<accession>A0A9N8KRJ0</accession>
<evidence type="ECO:0000256" key="1">
    <source>
        <dbReference type="SAM" id="MobiDB-lite"/>
    </source>
</evidence>